<evidence type="ECO:0000313" key="2">
    <source>
        <dbReference type="EMBL" id="KAA6356351.1"/>
    </source>
</evidence>
<dbReference type="AlphaFoldDB" id="A0A5J4TFF9"/>
<organism evidence="2 3">
    <name type="scientific">Streblomastix strix</name>
    <dbReference type="NCBI Taxonomy" id="222440"/>
    <lineage>
        <taxon>Eukaryota</taxon>
        <taxon>Metamonada</taxon>
        <taxon>Preaxostyla</taxon>
        <taxon>Oxymonadida</taxon>
        <taxon>Streblomastigidae</taxon>
        <taxon>Streblomastix</taxon>
    </lineage>
</organism>
<protein>
    <submittedName>
        <fullName evidence="2">Uncharacterized protein</fullName>
    </submittedName>
</protein>
<name>A0A5J4TFF9_9EUKA</name>
<feature type="compositionally biased region" description="Polar residues" evidence="1">
    <location>
        <begin position="209"/>
        <end position="223"/>
    </location>
</feature>
<feature type="compositionally biased region" description="Polar residues" evidence="1">
    <location>
        <begin position="183"/>
        <end position="201"/>
    </location>
</feature>
<feature type="region of interest" description="Disordered" evidence="1">
    <location>
        <begin position="181"/>
        <end position="223"/>
    </location>
</feature>
<dbReference type="Proteomes" id="UP000324800">
    <property type="component" value="Unassembled WGS sequence"/>
</dbReference>
<feature type="non-terminal residue" evidence="2">
    <location>
        <position position="223"/>
    </location>
</feature>
<dbReference type="EMBL" id="SNRW01033129">
    <property type="protein sequence ID" value="KAA6356351.1"/>
    <property type="molecule type" value="Genomic_DNA"/>
</dbReference>
<evidence type="ECO:0000256" key="1">
    <source>
        <dbReference type="SAM" id="MobiDB-lite"/>
    </source>
</evidence>
<sequence length="223" mass="24527">MNASEHLNVTQLSSLIESIDRIASNIPDQIIWSRSSQPNRTSGFQTTQAVGSNKTEITPSKFQNEFKHVGVKPSTGVGDALEKIETAQLAVLIQRACEAGSAALIQGDFVATQRFFLTCHHAARMVAGEVQRRREMTLVGKKFKGLLAKEGDAFSVLSKESKEKLKELPQIVKFMQQKEVAVTPNSQNQGQPEYSTLSTPAPTVIPQFQVPNSFANQSRQMNP</sequence>
<comment type="caution">
    <text evidence="2">The sequence shown here is derived from an EMBL/GenBank/DDBJ whole genome shotgun (WGS) entry which is preliminary data.</text>
</comment>
<evidence type="ECO:0000313" key="3">
    <source>
        <dbReference type="Proteomes" id="UP000324800"/>
    </source>
</evidence>
<gene>
    <name evidence="2" type="ORF">EZS28_048122</name>
</gene>
<accession>A0A5J4TFF9</accession>
<reference evidence="2 3" key="1">
    <citation type="submission" date="2019-03" db="EMBL/GenBank/DDBJ databases">
        <title>Single cell metagenomics reveals metabolic interactions within the superorganism composed of flagellate Streblomastix strix and complex community of Bacteroidetes bacteria on its surface.</title>
        <authorList>
            <person name="Treitli S.C."/>
            <person name="Kolisko M."/>
            <person name="Husnik F."/>
            <person name="Keeling P."/>
            <person name="Hampl V."/>
        </authorList>
    </citation>
    <scope>NUCLEOTIDE SEQUENCE [LARGE SCALE GENOMIC DNA]</scope>
    <source>
        <strain evidence="2">ST1C</strain>
    </source>
</reference>
<proteinExistence type="predicted"/>